<dbReference type="InterPro" id="IPR024787">
    <property type="entry name" value="EcsC"/>
</dbReference>
<evidence type="ECO:0000256" key="1">
    <source>
        <dbReference type="SAM" id="MobiDB-lite"/>
    </source>
</evidence>
<evidence type="ECO:0000313" key="3">
    <source>
        <dbReference type="Proteomes" id="UP000199181"/>
    </source>
</evidence>
<proteinExistence type="predicted"/>
<dbReference type="RefSeq" id="WP_177233796.1">
    <property type="nucleotide sequence ID" value="NZ_FOIJ01000018.1"/>
</dbReference>
<dbReference type="EMBL" id="FOIJ01000018">
    <property type="protein sequence ID" value="SEU34033.1"/>
    <property type="molecule type" value="Genomic_DNA"/>
</dbReference>
<sequence length="244" mass="26027">MPESEEQSQGSQLLTAVERILASTDSLVALAQEHLRRAQARAGEDGPATRDAAAESVVQHFSLRTAITGGLTAAPAMLPGAGTLLAVAGGALADMGLMLKYEVEMALVLSHVYGFDITQQEERQLAFLLASVSAYDAKSGGNFFVDVAQAESVAVWRYTPRQVSKLLVSVMAKLALFKVSKGLLRALPLVGIAVGSSLNKVLTQRVGERCIRELKTRRQLVKRPSPAKKAAKPPPAKKARKKAV</sequence>
<dbReference type="AlphaFoldDB" id="A0A1I0L5R3"/>
<reference evidence="3" key="1">
    <citation type="submission" date="2016-10" db="EMBL/GenBank/DDBJ databases">
        <authorList>
            <person name="Varghese N."/>
            <person name="Submissions S."/>
        </authorList>
    </citation>
    <scope>NUCLEOTIDE SEQUENCE [LARGE SCALE GENOMIC DNA]</scope>
    <source>
        <strain evidence="3">DSM 16858</strain>
    </source>
</reference>
<dbReference type="Proteomes" id="UP000199181">
    <property type="component" value="Unassembled WGS sequence"/>
</dbReference>
<gene>
    <name evidence="2" type="ORF">SAMN05443639_11854</name>
</gene>
<accession>A0A1I0L5R3</accession>
<protein>
    <submittedName>
        <fullName evidence="2">EcsC protein family protein</fullName>
    </submittedName>
</protein>
<organism evidence="2 3">
    <name type="scientific">Stigmatella erecta</name>
    <dbReference type="NCBI Taxonomy" id="83460"/>
    <lineage>
        <taxon>Bacteria</taxon>
        <taxon>Pseudomonadati</taxon>
        <taxon>Myxococcota</taxon>
        <taxon>Myxococcia</taxon>
        <taxon>Myxococcales</taxon>
        <taxon>Cystobacterineae</taxon>
        <taxon>Archangiaceae</taxon>
        <taxon>Stigmatella</taxon>
    </lineage>
</organism>
<keyword evidence="3" id="KW-1185">Reference proteome</keyword>
<evidence type="ECO:0000313" key="2">
    <source>
        <dbReference type="EMBL" id="SEU34033.1"/>
    </source>
</evidence>
<feature type="region of interest" description="Disordered" evidence="1">
    <location>
        <begin position="220"/>
        <end position="244"/>
    </location>
</feature>
<dbReference type="Pfam" id="PF12787">
    <property type="entry name" value="EcsC"/>
    <property type="match status" value="1"/>
</dbReference>
<name>A0A1I0L5R3_9BACT</name>